<evidence type="ECO:0000256" key="6">
    <source>
        <dbReference type="ARBA" id="ARBA00022705"/>
    </source>
</evidence>
<dbReference type="InterPro" id="IPR001001">
    <property type="entry name" value="DNA_polIII_beta"/>
</dbReference>
<dbReference type="Proteomes" id="UP000813215">
    <property type="component" value="Unassembled WGS sequence"/>
</dbReference>
<evidence type="ECO:0000256" key="1">
    <source>
        <dbReference type="ARBA" id="ARBA00004496"/>
    </source>
</evidence>
<dbReference type="Pfam" id="PF02767">
    <property type="entry name" value="DNA_pol3_beta_2"/>
    <property type="match status" value="1"/>
</dbReference>
<dbReference type="SMART" id="SM00480">
    <property type="entry name" value="POL3Bc"/>
    <property type="match status" value="1"/>
</dbReference>
<dbReference type="EC" id="2.7.7.7" evidence="13"/>
<organism evidence="13 14">
    <name type="scientific">Pelatocladus maniniholoensis HA4357-MV3</name>
    <dbReference type="NCBI Taxonomy" id="1117104"/>
    <lineage>
        <taxon>Bacteria</taxon>
        <taxon>Bacillati</taxon>
        <taxon>Cyanobacteriota</taxon>
        <taxon>Cyanophyceae</taxon>
        <taxon>Nostocales</taxon>
        <taxon>Nostocaceae</taxon>
        <taxon>Pelatocladus</taxon>
    </lineage>
</organism>
<comment type="subcellular location">
    <subcellularLocation>
        <location evidence="1">Cytoplasm</location>
    </subcellularLocation>
</comment>
<dbReference type="GO" id="GO:0005737">
    <property type="term" value="C:cytoplasm"/>
    <property type="evidence" value="ECO:0007669"/>
    <property type="project" value="UniProtKB-SubCell"/>
</dbReference>
<gene>
    <name evidence="13" type="primary">dnaN</name>
    <name evidence="13" type="ORF">KME28_16125</name>
</gene>
<accession>A0A9E3H9D7</accession>
<evidence type="ECO:0000313" key="13">
    <source>
        <dbReference type="EMBL" id="MBW4433203.1"/>
    </source>
</evidence>
<feature type="domain" description="DNA polymerase III beta sliding clamp central" evidence="11">
    <location>
        <begin position="131"/>
        <end position="256"/>
    </location>
</feature>
<proteinExistence type="inferred from homology"/>
<evidence type="ECO:0000259" key="12">
    <source>
        <dbReference type="Pfam" id="PF02768"/>
    </source>
</evidence>
<dbReference type="Pfam" id="PF00712">
    <property type="entry name" value="DNA_pol3_beta"/>
    <property type="match status" value="1"/>
</dbReference>
<dbReference type="AlphaFoldDB" id="A0A9E3H9D7"/>
<keyword evidence="3" id="KW-0963">Cytoplasm</keyword>
<dbReference type="NCBIfam" id="TIGR00663">
    <property type="entry name" value="dnan"/>
    <property type="match status" value="1"/>
</dbReference>
<dbReference type="PANTHER" id="PTHR30478:SF0">
    <property type="entry name" value="BETA SLIDING CLAMP"/>
    <property type="match status" value="1"/>
</dbReference>
<evidence type="ECO:0000256" key="7">
    <source>
        <dbReference type="ARBA" id="ARBA00022932"/>
    </source>
</evidence>
<evidence type="ECO:0000313" key="14">
    <source>
        <dbReference type="Proteomes" id="UP000813215"/>
    </source>
</evidence>
<dbReference type="EMBL" id="JAHHHW010000099">
    <property type="protein sequence ID" value="MBW4433203.1"/>
    <property type="molecule type" value="Genomic_DNA"/>
</dbReference>
<dbReference type="Gene3D" id="3.70.10.10">
    <property type="match status" value="1"/>
</dbReference>
<evidence type="ECO:0000256" key="8">
    <source>
        <dbReference type="ARBA" id="ARBA00023125"/>
    </source>
</evidence>
<dbReference type="Gene3D" id="3.10.150.10">
    <property type="entry name" value="DNA Polymerase III, subunit A, domain 2"/>
    <property type="match status" value="1"/>
</dbReference>
<comment type="caution">
    <text evidence="13">The sequence shown here is derived from an EMBL/GenBank/DDBJ whole genome shotgun (WGS) entry which is preliminary data.</text>
</comment>
<feature type="compositionally biased region" description="Low complexity" evidence="9">
    <location>
        <begin position="448"/>
        <end position="470"/>
    </location>
</feature>
<evidence type="ECO:0000256" key="4">
    <source>
        <dbReference type="ARBA" id="ARBA00022679"/>
    </source>
</evidence>
<keyword evidence="7" id="KW-0239">DNA-directed DNA polymerase</keyword>
<evidence type="ECO:0000256" key="9">
    <source>
        <dbReference type="SAM" id="MobiDB-lite"/>
    </source>
</evidence>
<dbReference type="SUPFAM" id="SSF55979">
    <property type="entry name" value="DNA clamp"/>
    <property type="match status" value="3"/>
</dbReference>
<dbReference type="InterPro" id="IPR022634">
    <property type="entry name" value="DNA_polIII_beta_N"/>
</dbReference>
<evidence type="ECO:0000259" key="11">
    <source>
        <dbReference type="Pfam" id="PF02767"/>
    </source>
</evidence>
<protein>
    <submittedName>
        <fullName evidence="13">DNA polymerase III subunit beta</fullName>
        <ecNumber evidence="13">2.7.7.7</ecNumber>
    </submittedName>
</protein>
<feature type="domain" description="DNA polymerase III beta sliding clamp C-terminal" evidence="12">
    <location>
        <begin position="260"/>
        <end position="369"/>
    </location>
</feature>
<dbReference type="InterPro" id="IPR046938">
    <property type="entry name" value="DNA_clamp_sf"/>
</dbReference>
<evidence type="ECO:0000259" key="10">
    <source>
        <dbReference type="Pfam" id="PF00712"/>
    </source>
</evidence>
<evidence type="ECO:0000256" key="2">
    <source>
        <dbReference type="ARBA" id="ARBA00010752"/>
    </source>
</evidence>
<dbReference type="CDD" id="cd00140">
    <property type="entry name" value="beta_clamp"/>
    <property type="match status" value="1"/>
</dbReference>
<keyword evidence="4 13" id="KW-0808">Transferase</keyword>
<feature type="domain" description="DNA polymerase III beta sliding clamp N-terminal" evidence="10">
    <location>
        <begin position="1"/>
        <end position="120"/>
    </location>
</feature>
<dbReference type="PANTHER" id="PTHR30478">
    <property type="entry name" value="DNA POLYMERASE III SUBUNIT BETA"/>
    <property type="match status" value="1"/>
</dbReference>
<dbReference type="GO" id="GO:0003887">
    <property type="term" value="F:DNA-directed DNA polymerase activity"/>
    <property type="evidence" value="ECO:0007669"/>
    <property type="project" value="UniProtKB-KW"/>
</dbReference>
<dbReference type="InterPro" id="IPR022635">
    <property type="entry name" value="DNA_polIII_beta_C"/>
</dbReference>
<reference evidence="13" key="1">
    <citation type="submission" date="2021-05" db="EMBL/GenBank/DDBJ databases">
        <authorList>
            <person name="Pietrasiak N."/>
            <person name="Ward R."/>
            <person name="Stajich J.E."/>
            <person name="Kurbessoian T."/>
        </authorList>
    </citation>
    <scope>NUCLEOTIDE SEQUENCE</scope>
    <source>
        <strain evidence="13">HA4357-MV3</strain>
    </source>
</reference>
<dbReference type="InterPro" id="IPR022637">
    <property type="entry name" value="DNA_polIII_beta_cen"/>
</dbReference>
<keyword evidence="6" id="KW-0235">DNA replication</keyword>
<name>A0A9E3H9D7_9NOST</name>
<evidence type="ECO:0000256" key="5">
    <source>
        <dbReference type="ARBA" id="ARBA00022695"/>
    </source>
</evidence>
<keyword evidence="5 13" id="KW-0548">Nucleotidyltransferase</keyword>
<dbReference type="GO" id="GO:0006271">
    <property type="term" value="P:DNA strand elongation involved in DNA replication"/>
    <property type="evidence" value="ECO:0007669"/>
    <property type="project" value="TreeGrafter"/>
</dbReference>
<reference evidence="13" key="2">
    <citation type="journal article" date="2022" name="Microbiol. Resour. Announc.">
        <title>Metagenome Sequencing to Explore Phylogenomics of Terrestrial Cyanobacteria.</title>
        <authorList>
            <person name="Ward R.D."/>
            <person name="Stajich J.E."/>
            <person name="Johansen J.R."/>
            <person name="Huntemann M."/>
            <person name="Clum A."/>
            <person name="Foster B."/>
            <person name="Foster B."/>
            <person name="Roux S."/>
            <person name="Palaniappan K."/>
            <person name="Varghese N."/>
            <person name="Mukherjee S."/>
            <person name="Reddy T.B.K."/>
            <person name="Daum C."/>
            <person name="Copeland A."/>
            <person name="Chen I.A."/>
            <person name="Ivanova N.N."/>
            <person name="Kyrpides N.C."/>
            <person name="Shapiro N."/>
            <person name="Eloe-Fadrosh E.A."/>
            <person name="Pietrasiak N."/>
        </authorList>
    </citation>
    <scope>NUCLEOTIDE SEQUENCE</scope>
    <source>
        <strain evidence="13">HA4357-MV3</strain>
    </source>
</reference>
<sequence>MKITISQKDLSDILSLVNYAVPNKPYHPILNNVLLIADKDNQKIAIAAFDLSLGIRVECKCKIENDGMIALPAKLLAQLVSNLPKQDINLEIVDNTAILTHSSGKCRIQTVNPQEFPSLPQAGGKTITLSAVKLLQALEATLFAASHDETKLVLAGVHFKFARNYWEAAATDGHRLAVASGTIELSEESNGNAKDEFESDTVKVTIPYQTLTELQKILASVGEDCECTISIDNGIAVFDLANIQITSRLLSGEYPQYASFIPQQFQHQFTIDRKVFDNALKRVGIVADQKDKIVAINFDYTNQQATLSTESQDVGGAVESVLIKAESNFQHNLLIGFNIKYITDALKFIPTDEVLLQANRPTTPVIIIPVGGILNQLILVMPIELIATKAAIIENSSEINEEPVITEDILPTTEVATATTEIADEVEIAAKVMEETAIEENVEIITNSSAPESTEETTTTSPSPSTPTTKPKGRKKKAEAA</sequence>
<dbReference type="GO" id="GO:0008408">
    <property type="term" value="F:3'-5' exonuclease activity"/>
    <property type="evidence" value="ECO:0007669"/>
    <property type="project" value="InterPro"/>
</dbReference>
<comment type="similarity">
    <text evidence="2">Belongs to the beta sliding clamp family.</text>
</comment>
<evidence type="ECO:0000256" key="3">
    <source>
        <dbReference type="ARBA" id="ARBA00022490"/>
    </source>
</evidence>
<dbReference type="GO" id="GO:0009360">
    <property type="term" value="C:DNA polymerase III complex"/>
    <property type="evidence" value="ECO:0007669"/>
    <property type="project" value="InterPro"/>
</dbReference>
<keyword evidence="8" id="KW-0238">DNA-binding</keyword>
<dbReference type="GO" id="GO:0003677">
    <property type="term" value="F:DNA binding"/>
    <property type="evidence" value="ECO:0007669"/>
    <property type="project" value="UniProtKB-KW"/>
</dbReference>
<dbReference type="Pfam" id="PF02768">
    <property type="entry name" value="DNA_pol3_beta_3"/>
    <property type="match status" value="1"/>
</dbReference>
<feature type="region of interest" description="Disordered" evidence="9">
    <location>
        <begin position="442"/>
        <end position="481"/>
    </location>
</feature>
<feature type="compositionally biased region" description="Basic residues" evidence="9">
    <location>
        <begin position="471"/>
        <end position="481"/>
    </location>
</feature>